<evidence type="ECO:0000259" key="1">
    <source>
        <dbReference type="Pfam" id="PF01494"/>
    </source>
</evidence>
<reference evidence="3" key="1">
    <citation type="submission" date="2023-07" db="EMBL/GenBank/DDBJ databases">
        <title>30 novel species of actinomycetes from the DSMZ collection.</title>
        <authorList>
            <person name="Nouioui I."/>
        </authorList>
    </citation>
    <scope>NUCLEOTIDE SEQUENCE [LARGE SCALE GENOMIC DNA]</scope>
    <source>
        <strain evidence="3">DSM 45834</strain>
    </source>
</reference>
<dbReference type="Proteomes" id="UP001183202">
    <property type="component" value="Unassembled WGS sequence"/>
</dbReference>
<dbReference type="SUPFAM" id="SSF51905">
    <property type="entry name" value="FAD/NAD(P)-binding domain"/>
    <property type="match status" value="1"/>
</dbReference>
<dbReference type="InterPro" id="IPR002938">
    <property type="entry name" value="FAD-bd"/>
</dbReference>
<keyword evidence="3" id="KW-1185">Reference proteome</keyword>
<comment type="caution">
    <text evidence="2">The sequence shown here is derived from an EMBL/GenBank/DDBJ whole genome shotgun (WGS) entry which is preliminary data.</text>
</comment>
<dbReference type="EMBL" id="JAVREJ010000032">
    <property type="protein sequence ID" value="MDT0353438.1"/>
    <property type="molecule type" value="Genomic_DNA"/>
</dbReference>
<feature type="domain" description="FAD-binding" evidence="1">
    <location>
        <begin position="2"/>
        <end position="348"/>
    </location>
</feature>
<organism evidence="2 3">
    <name type="scientific">Pseudonocardia charpentierae</name>
    <dbReference type="NCBI Taxonomy" id="3075545"/>
    <lineage>
        <taxon>Bacteria</taxon>
        <taxon>Bacillati</taxon>
        <taxon>Actinomycetota</taxon>
        <taxon>Actinomycetes</taxon>
        <taxon>Pseudonocardiales</taxon>
        <taxon>Pseudonocardiaceae</taxon>
        <taxon>Pseudonocardia</taxon>
    </lineage>
</organism>
<name>A0ABU2NKB3_9PSEU</name>
<dbReference type="PRINTS" id="PR00420">
    <property type="entry name" value="RNGMNOXGNASE"/>
</dbReference>
<evidence type="ECO:0000313" key="3">
    <source>
        <dbReference type="Proteomes" id="UP001183202"/>
    </source>
</evidence>
<evidence type="ECO:0000313" key="2">
    <source>
        <dbReference type="EMBL" id="MDT0353438.1"/>
    </source>
</evidence>
<dbReference type="Gene3D" id="3.50.50.60">
    <property type="entry name" value="FAD/NAD(P)-binding domain"/>
    <property type="match status" value="1"/>
</dbReference>
<dbReference type="InterPro" id="IPR050407">
    <property type="entry name" value="Geranylgeranyl_reductase"/>
</dbReference>
<accession>A0ABU2NKB3</accession>
<proteinExistence type="predicted"/>
<dbReference type="InterPro" id="IPR036188">
    <property type="entry name" value="FAD/NAD-bd_sf"/>
</dbReference>
<dbReference type="PANTHER" id="PTHR42685:SF22">
    <property type="entry name" value="CONDITIONED MEDIUM FACTOR RECEPTOR 1"/>
    <property type="match status" value="1"/>
</dbReference>
<gene>
    <name evidence="2" type="ORF">RM445_28435</name>
</gene>
<protein>
    <submittedName>
        <fullName evidence="2">NAD(P)/FAD-dependent oxidoreductase</fullName>
    </submittedName>
</protein>
<sequence length="399" mass="42977">MYDVIVVGARCAGASTAMLLARQGHRVLLVDRSTFPSDLRLSTHLVWQPGVAALKRWGLLDELVASGCPPMTTAAMDVGGFTVTGTMPAADGVREAYAPRRIVLDAILVNAAVEAGAELWEGCTVDELLTDDSVGAGPQVRGIRGHLRGGRTVSATATVVVGADGMRSPTAARVGASMYLARPARQGTYFTYWSGLPSRVNTLYPRPYRSVVTIPTNDDLTLVAVNWAIDDYRAVHHDIEGQYHQTIAEAAPKLAEQLRGGRREDRWIGAAVPSWFRRPYGPGWALVGDAGYLKDPCTAQGITDAFLHAELLANALDDGLRHREPFGKALAAYERQRNAAVMSMYDFTYATSALAPPTPQEERLFTAMRDDPVLVGRFLGVFAGTVAVQDFFASPSTAA</sequence>
<dbReference type="Pfam" id="PF01494">
    <property type="entry name" value="FAD_binding_3"/>
    <property type="match status" value="1"/>
</dbReference>
<dbReference type="PANTHER" id="PTHR42685">
    <property type="entry name" value="GERANYLGERANYL DIPHOSPHATE REDUCTASE"/>
    <property type="match status" value="1"/>
</dbReference>
<dbReference type="RefSeq" id="WP_311559952.1">
    <property type="nucleotide sequence ID" value="NZ_JAVREJ010000032.1"/>
</dbReference>